<evidence type="ECO:0000313" key="1">
    <source>
        <dbReference type="EMBL" id="KJH43960.1"/>
    </source>
</evidence>
<dbReference type="EMBL" id="KN716511">
    <property type="protein sequence ID" value="KJH43960.1"/>
    <property type="molecule type" value="Genomic_DNA"/>
</dbReference>
<dbReference type="Proteomes" id="UP000053766">
    <property type="component" value="Unassembled WGS sequence"/>
</dbReference>
<keyword evidence="2" id="KW-1185">Reference proteome</keyword>
<proteinExistence type="predicted"/>
<reference evidence="2" key="2">
    <citation type="journal article" date="2016" name="Sci. Rep.">
        <title>Dictyocaulus viviparus genome, variome and transcriptome elucidate lungworm biology and support future intervention.</title>
        <authorList>
            <person name="McNulty S.N."/>
            <person name="Strube C."/>
            <person name="Rosa B.A."/>
            <person name="Martin J.C."/>
            <person name="Tyagi R."/>
            <person name="Choi Y.J."/>
            <person name="Wang Q."/>
            <person name="Hallsworth Pepin K."/>
            <person name="Zhang X."/>
            <person name="Ozersky P."/>
            <person name="Wilson R.K."/>
            <person name="Sternberg P.W."/>
            <person name="Gasser R.B."/>
            <person name="Mitreva M."/>
        </authorList>
    </citation>
    <scope>NUCLEOTIDE SEQUENCE [LARGE SCALE GENOMIC DNA]</scope>
    <source>
        <strain evidence="2">HannoverDv2000</strain>
    </source>
</reference>
<dbReference type="OrthoDB" id="5862086at2759"/>
<protein>
    <submittedName>
        <fullName evidence="1">Uncharacterized protein</fullName>
    </submittedName>
</protein>
<reference evidence="1 2" key="1">
    <citation type="submission" date="2013-11" db="EMBL/GenBank/DDBJ databases">
        <title>Draft genome of the bovine lungworm Dictyocaulus viviparus.</title>
        <authorList>
            <person name="Mitreva M."/>
        </authorList>
    </citation>
    <scope>NUCLEOTIDE SEQUENCE [LARGE SCALE GENOMIC DNA]</scope>
    <source>
        <strain evidence="1 2">HannoverDv2000</strain>
    </source>
</reference>
<gene>
    <name evidence="1" type="ORF">DICVIV_10004</name>
</gene>
<accession>A0A0D8XH23</accession>
<sequence>MHVFGILENISEKLFIAEVATYIYTEVFCFAFTVHDSRISAGIEPTRILLIQNMNAVMALLDGTRTSDIKMLTKFRYPDKLSKLVVEHDKLQGFVECGEHDVQLLKRVKITVPNEYKDLFHKMQMDDSNSIWIT</sequence>
<evidence type="ECO:0000313" key="2">
    <source>
        <dbReference type="Proteomes" id="UP000053766"/>
    </source>
</evidence>
<name>A0A0D8XH23_DICVI</name>
<dbReference type="AlphaFoldDB" id="A0A0D8XH23"/>
<organism evidence="1 2">
    <name type="scientific">Dictyocaulus viviparus</name>
    <name type="common">Bovine lungworm</name>
    <dbReference type="NCBI Taxonomy" id="29172"/>
    <lineage>
        <taxon>Eukaryota</taxon>
        <taxon>Metazoa</taxon>
        <taxon>Ecdysozoa</taxon>
        <taxon>Nematoda</taxon>
        <taxon>Chromadorea</taxon>
        <taxon>Rhabditida</taxon>
        <taxon>Rhabditina</taxon>
        <taxon>Rhabditomorpha</taxon>
        <taxon>Strongyloidea</taxon>
        <taxon>Metastrongylidae</taxon>
        <taxon>Dictyocaulus</taxon>
    </lineage>
</organism>